<dbReference type="RefSeq" id="WP_154530544.1">
    <property type="nucleotide sequence ID" value="NZ_JAQXTV010000001.1"/>
</dbReference>
<feature type="domain" description="Peptidase S54 rhomboid" evidence="8">
    <location>
        <begin position="176"/>
        <end position="311"/>
    </location>
</feature>
<evidence type="ECO:0000256" key="6">
    <source>
        <dbReference type="ARBA" id="ARBA00023136"/>
    </source>
</evidence>
<organism evidence="9 10">
    <name type="scientific">Inconstantimicrobium porci</name>
    <dbReference type="NCBI Taxonomy" id="2652291"/>
    <lineage>
        <taxon>Bacteria</taxon>
        <taxon>Bacillati</taxon>
        <taxon>Bacillota</taxon>
        <taxon>Clostridia</taxon>
        <taxon>Eubacteriales</taxon>
        <taxon>Clostridiaceae</taxon>
        <taxon>Inconstantimicrobium</taxon>
    </lineage>
</organism>
<feature type="transmembrane region" description="Helical" evidence="7">
    <location>
        <begin position="269"/>
        <end position="287"/>
    </location>
</feature>
<dbReference type="GO" id="GO:0006508">
    <property type="term" value="P:proteolysis"/>
    <property type="evidence" value="ECO:0007669"/>
    <property type="project" value="UniProtKB-KW"/>
</dbReference>
<sequence length="316" mass="35549">MAVNEKKLFNLLLKQYGFYIDEYEFEGKKKWIALKDTDGGLYAVITSDEEEYNKCYYHAEQFLKSKNVSFSLNNVIFTKSNKQVQTDDYNKLIFNTKENSVIYCSSASDVLSRIINMMTNNEKSRLPLALNVTNILILINIIIFVVSCYLSHSIIDINTYVLVAMGAKVDSYIWSGEIYRLVTAMFLHGGLIHIFFNMYALYSLGYIIEDVFGKKQYMIIYFLSGICSNLLSAVISPYVSVGSSGAIFGLFGAAAVFGFMEKDKIGKSFFNNMASVIFVNIIIGFSQPNIDNAAHFGGLACGAILSYIILRKRAKV</sequence>
<comment type="subcellular location">
    <subcellularLocation>
        <location evidence="1">Membrane</location>
        <topology evidence="1">Multi-pass membrane protein</topology>
    </subcellularLocation>
</comment>
<feature type="transmembrane region" description="Helical" evidence="7">
    <location>
        <begin position="128"/>
        <end position="152"/>
    </location>
</feature>
<evidence type="ECO:0000256" key="2">
    <source>
        <dbReference type="ARBA" id="ARBA00009045"/>
    </source>
</evidence>
<keyword evidence="5 7" id="KW-1133">Transmembrane helix</keyword>
<dbReference type="Proteomes" id="UP000460287">
    <property type="component" value="Unassembled WGS sequence"/>
</dbReference>
<protein>
    <submittedName>
        <fullName evidence="9">Rhomboid family intramembrane serine protease</fullName>
    </submittedName>
</protein>
<reference evidence="9 10" key="1">
    <citation type="submission" date="2019-08" db="EMBL/GenBank/DDBJ databases">
        <title>In-depth cultivation of the pig gut microbiome towards novel bacterial diversity and tailored functional studies.</title>
        <authorList>
            <person name="Wylensek D."/>
            <person name="Hitch T.C.A."/>
            <person name="Clavel T."/>
        </authorList>
    </citation>
    <scope>NUCLEOTIDE SEQUENCE [LARGE SCALE GENOMIC DNA]</scope>
    <source>
        <strain evidence="9 10">WCA-383-APC-5B</strain>
    </source>
</reference>
<dbReference type="InterPro" id="IPR035952">
    <property type="entry name" value="Rhomboid-like_sf"/>
</dbReference>
<keyword evidence="4" id="KW-0378">Hydrolase</keyword>
<dbReference type="SUPFAM" id="SSF144091">
    <property type="entry name" value="Rhomboid-like"/>
    <property type="match status" value="1"/>
</dbReference>
<evidence type="ECO:0000256" key="7">
    <source>
        <dbReference type="SAM" id="Phobius"/>
    </source>
</evidence>
<accession>A0A7X2MXX6</accession>
<feature type="transmembrane region" description="Helical" evidence="7">
    <location>
        <begin position="217"/>
        <end position="235"/>
    </location>
</feature>
<dbReference type="InterPro" id="IPR050925">
    <property type="entry name" value="Rhomboid_protease_S54"/>
</dbReference>
<name>A0A7X2MXX6_9CLOT</name>
<evidence type="ECO:0000313" key="10">
    <source>
        <dbReference type="Proteomes" id="UP000460287"/>
    </source>
</evidence>
<comment type="caution">
    <text evidence="9">The sequence shown here is derived from an EMBL/GenBank/DDBJ whole genome shotgun (WGS) entry which is preliminary data.</text>
</comment>
<comment type="similarity">
    <text evidence="2">Belongs to the peptidase S54 family.</text>
</comment>
<feature type="transmembrane region" description="Helical" evidence="7">
    <location>
        <begin position="293"/>
        <end position="310"/>
    </location>
</feature>
<evidence type="ECO:0000313" key="9">
    <source>
        <dbReference type="EMBL" id="MSR90665.1"/>
    </source>
</evidence>
<dbReference type="GO" id="GO:0016020">
    <property type="term" value="C:membrane"/>
    <property type="evidence" value="ECO:0007669"/>
    <property type="project" value="UniProtKB-SubCell"/>
</dbReference>
<feature type="transmembrane region" description="Helical" evidence="7">
    <location>
        <begin position="241"/>
        <end position="260"/>
    </location>
</feature>
<dbReference type="PANTHER" id="PTHR43731">
    <property type="entry name" value="RHOMBOID PROTEASE"/>
    <property type="match status" value="1"/>
</dbReference>
<dbReference type="Pfam" id="PF01694">
    <property type="entry name" value="Rhomboid"/>
    <property type="match status" value="1"/>
</dbReference>
<proteinExistence type="inferred from homology"/>
<dbReference type="AlphaFoldDB" id="A0A7X2MXX6"/>
<keyword evidence="3 7" id="KW-0812">Transmembrane</keyword>
<evidence type="ECO:0000256" key="4">
    <source>
        <dbReference type="ARBA" id="ARBA00022801"/>
    </source>
</evidence>
<keyword evidence="9" id="KW-0645">Protease</keyword>
<keyword evidence="10" id="KW-1185">Reference proteome</keyword>
<dbReference type="PANTHER" id="PTHR43731:SF14">
    <property type="entry name" value="PRESENILIN-ASSOCIATED RHOMBOID-LIKE PROTEIN, MITOCHONDRIAL"/>
    <property type="match status" value="1"/>
</dbReference>
<evidence type="ECO:0000256" key="3">
    <source>
        <dbReference type="ARBA" id="ARBA00022692"/>
    </source>
</evidence>
<evidence type="ECO:0000259" key="8">
    <source>
        <dbReference type="Pfam" id="PF01694"/>
    </source>
</evidence>
<dbReference type="GO" id="GO:0004252">
    <property type="term" value="F:serine-type endopeptidase activity"/>
    <property type="evidence" value="ECO:0007669"/>
    <property type="project" value="InterPro"/>
</dbReference>
<feature type="transmembrane region" description="Helical" evidence="7">
    <location>
        <begin position="178"/>
        <end position="196"/>
    </location>
</feature>
<evidence type="ECO:0000256" key="5">
    <source>
        <dbReference type="ARBA" id="ARBA00022989"/>
    </source>
</evidence>
<dbReference type="Gene3D" id="1.20.1540.10">
    <property type="entry name" value="Rhomboid-like"/>
    <property type="match status" value="1"/>
</dbReference>
<keyword evidence="6 7" id="KW-0472">Membrane</keyword>
<evidence type="ECO:0000256" key="1">
    <source>
        <dbReference type="ARBA" id="ARBA00004141"/>
    </source>
</evidence>
<dbReference type="InterPro" id="IPR022764">
    <property type="entry name" value="Peptidase_S54_rhomboid_dom"/>
</dbReference>
<dbReference type="EMBL" id="VULX01000003">
    <property type="protein sequence ID" value="MSR90665.1"/>
    <property type="molecule type" value="Genomic_DNA"/>
</dbReference>
<gene>
    <name evidence="9" type="ORF">FYJ33_04345</name>
</gene>